<keyword evidence="3" id="KW-1185">Reference proteome</keyword>
<proteinExistence type="predicted"/>
<dbReference type="AlphaFoldDB" id="A0A1I1QAA2"/>
<sequence length="165" mass="18091">MVRKKVEGDEDQRRAAAHAAEKAGEQPSSRGETTGASKQRTHRPHRSTLTHEEKTASVHRGKQRSERESSWGTRPSTAGGRSFTGRGTPEYGPDHERVFQALAAAEDQHGGEGVYLPEVARLAGLPLEQVRALMHDLVTVHGLATELQGADRPDLGPRYESKARR</sequence>
<feature type="compositionally biased region" description="Basic and acidic residues" evidence="1">
    <location>
        <begin position="1"/>
        <end position="24"/>
    </location>
</feature>
<dbReference type="EMBL" id="FOLM01000010">
    <property type="protein sequence ID" value="SFD15060.1"/>
    <property type="molecule type" value="Genomic_DNA"/>
</dbReference>
<dbReference type="RefSeq" id="WP_093839994.1">
    <property type="nucleotide sequence ID" value="NZ_FOLM01000010.1"/>
</dbReference>
<evidence type="ECO:0000313" key="3">
    <source>
        <dbReference type="Proteomes" id="UP000199207"/>
    </source>
</evidence>
<evidence type="ECO:0000256" key="1">
    <source>
        <dbReference type="SAM" id="MobiDB-lite"/>
    </source>
</evidence>
<feature type="region of interest" description="Disordered" evidence="1">
    <location>
        <begin position="1"/>
        <end position="95"/>
    </location>
</feature>
<gene>
    <name evidence="2" type="ORF">SAMN05421773_110164</name>
</gene>
<dbReference type="OrthoDB" id="5192396at2"/>
<reference evidence="2 3" key="1">
    <citation type="submission" date="2016-10" db="EMBL/GenBank/DDBJ databases">
        <authorList>
            <person name="de Groot N.N."/>
        </authorList>
    </citation>
    <scope>NUCLEOTIDE SEQUENCE [LARGE SCALE GENOMIC DNA]</scope>
    <source>
        <strain evidence="2 3">CGMCC 4.5739</strain>
    </source>
</reference>
<feature type="compositionally biased region" description="Basic residues" evidence="1">
    <location>
        <begin position="39"/>
        <end position="48"/>
    </location>
</feature>
<feature type="region of interest" description="Disordered" evidence="1">
    <location>
        <begin position="146"/>
        <end position="165"/>
    </location>
</feature>
<feature type="compositionally biased region" description="Basic and acidic residues" evidence="1">
    <location>
        <begin position="149"/>
        <end position="165"/>
    </location>
</feature>
<organism evidence="2 3">
    <name type="scientific">Streptomyces aidingensis</name>
    <dbReference type="NCBI Taxonomy" id="910347"/>
    <lineage>
        <taxon>Bacteria</taxon>
        <taxon>Bacillati</taxon>
        <taxon>Actinomycetota</taxon>
        <taxon>Actinomycetes</taxon>
        <taxon>Kitasatosporales</taxon>
        <taxon>Streptomycetaceae</taxon>
        <taxon>Streptomyces</taxon>
    </lineage>
</organism>
<dbReference type="Proteomes" id="UP000199207">
    <property type="component" value="Unassembled WGS sequence"/>
</dbReference>
<evidence type="ECO:0000313" key="2">
    <source>
        <dbReference type="EMBL" id="SFD15060.1"/>
    </source>
</evidence>
<feature type="compositionally biased region" description="Polar residues" evidence="1">
    <location>
        <begin position="26"/>
        <end position="38"/>
    </location>
</feature>
<accession>A0A1I1QAA2</accession>
<protein>
    <submittedName>
        <fullName evidence="2">Uncharacterized protein</fullName>
    </submittedName>
</protein>
<dbReference type="STRING" id="910347.SAMN05421773_110164"/>
<name>A0A1I1QAA2_9ACTN</name>